<protein>
    <recommendedName>
        <fullName evidence="3">PH domain-containing protein</fullName>
    </recommendedName>
</protein>
<comment type="caution">
    <text evidence="1">The sequence shown here is derived from an EMBL/GenBank/DDBJ whole genome shotgun (WGS) entry which is preliminary data.</text>
</comment>
<reference evidence="1 2" key="1">
    <citation type="submission" date="2023-03" db="EMBL/GenBank/DDBJ databases">
        <title>High recombination rates correlate with genetic variation in Cardiocondyla obscurior ants.</title>
        <authorList>
            <person name="Errbii M."/>
        </authorList>
    </citation>
    <scope>NUCLEOTIDE SEQUENCE [LARGE SCALE GENOMIC DNA]</scope>
    <source>
        <strain evidence="1">Alpha-2009</strain>
        <tissue evidence="1">Whole body</tissue>
    </source>
</reference>
<gene>
    <name evidence="1" type="ORF">PUN28_014363</name>
</gene>
<evidence type="ECO:0000313" key="2">
    <source>
        <dbReference type="Proteomes" id="UP001430953"/>
    </source>
</evidence>
<evidence type="ECO:0000313" key="1">
    <source>
        <dbReference type="EMBL" id="KAL0109218.1"/>
    </source>
</evidence>
<dbReference type="EMBL" id="JADYXP020000015">
    <property type="protein sequence ID" value="KAL0109218.1"/>
    <property type="molecule type" value="Genomic_DNA"/>
</dbReference>
<accession>A0AAW2F111</accession>
<dbReference type="AlphaFoldDB" id="A0AAW2F111"/>
<sequence>MVMEEPERSDWLNWLNAAIQMHQHVGSNGREERGRCGGGERAHHSDFAGLTCSSLDWPVTRERVAGAATSVHSPTRLCWPRSRLRSLFYSVKRQEPITAHYDTDEGQQYRNLCLEIQEW</sequence>
<dbReference type="Proteomes" id="UP001430953">
    <property type="component" value="Unassembled WGS sequence"/>
</dbReference>
<organism evidence="1 2">
    <name type="scientific">Cardiocondyla obscurior</name>
    <dbReference type="NCBI Taxonomy" id="286306"/>
    <lineage>
        <taxon>Eukaryota</taxon>
        <taxon>Metazoa</taxon>
        <taxon>Ecdysozoa</taxon>
        <taxon>Arthropoda</taxon>
        <taxon>Hexapoda</taxon>
        <taxon>Insecta</taxon>
        <taxon>Pterygota</taxon>
        <taxon>Neoptera</taxon>
        <taxon>Endopterygota</taxon>
        <taxon>Hymenoptera</taxon>
        <taxon>Apocrita</taxon>
        <taxon>Aculeata</taxon>
        <taxon>Formicoidea</taxon>
        <taxon>Formicidae</taxon>
        <taxon>Myrmicinae</taxon>
        <taxon>Cardiocondyla</taxon>
    </lineage>
</organism>
<name>A0AAW2F111_9HYME</name>
<keyword evidence="2" id="KW-1185">Reference proteome</keyword>
<evidence type="ECO:0008006" key="3">
    <source>
        <dbReference type="Google" id="ProtNLM"/>
    </source>
</evidence>
<proteinExistence type="predicted"/>